<dbReference type="InterPro" id="IPR045087">
    <property type="entry name" value="Cu-oxidase_fam"/>
</dbReference>
<keyword evidence="4" id="KW-0479">Metal-binding</keyword>
<keyword evidence="10" id="KW-1185">Reference proteome</keyword>
<comment type="similarity">
    <text evidence="2">Belongs to the multicopper oxidase family.</text>
</comment>
<name>A0A8X8VW98_SALSN</name>
<gene>
    <name evidence="9" type="ORF">SASPL_156638</name>
</gene>
<evidence type="ECO:0000256" key="2">
    <source>
        <dbReference type="ARBA" id="ARBA00010609"/>
    </source>
</evidence>
<dbReference type="InterPro" id="IPR011706">
    <property type="entry name" value="Cu-oxidase_C"/>
</dbReference>
<dbReference type="InterPro" id="IPR033138">
    <property type="entry name" value="Cu_oxidase_CS"/>
</dbReference>
<evidence type="ECO:0000313" key="9">
    <source>
        <dbReference type="EMBL" id="KAG6383598.1"/>
    </source>
</evidence>
<dbReference type="GO" id="GO:0005576">
    <property type="term" value="C:extracellular region"/>
    <property type="evidence" value="ECO:0007669"/>
    <property type="project" value="UniProtKB-SubCell"/>
</dbReference>
<dbReference type="Pfam" id="PF07731">
    <property type="entry name" value="Cu-oxidase_2"/>
    <property type="match status" value="1"/>
</dbReference>
<evidence type="ECO:0000256" key="3">
    <source>
        <dbReference type="ARBA" id="ARBA00022525"/>
    </source>
</evidence>
<protein>
    <recommendedName>
        <fullName evidence="8">Plastocyanin-like domain-containing protein</fullName>
    </recommendedName>
</protein>
<reference evidence="9" key="2">
    <citation type="submission" date="2020-08" db="EMBL/GenBank/DDBJ databases">
        <title>Plant Genome Project.</title>
        <authorList>
            <person name="Zhang R.-G."/>
        </authorList>
    </citation>
    <scope>NUCLEOTIDE SEQUENCE</scope>
    <source>
        <strain evidence="9">Huo1</strain>
        <tissue evidence="9">Leaf</tissue>
    </source>
</reference>
<dbReference type="Gene3D" id="2.60.40.420">
    <property type="entry name" value="Cupredoxins - blue copper proteins"/>
    <property type="match status" value="1"/>
</dbReference>
<comment type="caution">
    <text evidence="9">The sequence shown here is derived from an EMBL/GenBank/DDBJ whole genome shotgun (WGS) entry which is preliminary data.</text>
</comment>
<keyword evidence="5" id="KW-0677">Repeat</keyword>
<organism evidence="9">
    <name type="scientific">Salvia splendens</name>
    <name type="common">Scarlet sage</name>
    <dbReference type="NCBI Taxonomy" id="180675"/>
    <lineage>
        <taxon>Eukaryota</taxon>
        <taxon>Viridiplantae</taxon>
        <taxon>Streptophyta</taxon>
        <taxon>Embryophyta</taxon>
        <taxon>Tracheophyta</taxon>
        <taxon>Spermatophyta</taxon>
        <taxon>Magnoliopsida</taxon>
        <taxon>eudicotyledons</taxon>
        <taxon>Gunneridae</taxon>
        <taxon>Pentapetalae</taxon>
        <taxon>asterids</taxon>
        <taxon>lamiids</taxon>
        <taxon>Lamiales</taxon>
        <taxon>Lamiaceae</taxon>
        <taxon>Nepetoideae</taxon>
        <taxon>Mentheae</taxon>
        <taxon>Salviinae</taxon>
        <taxon>Salvia</taxon>
        <taxon>Salvia subgen. Calosphace</taxon>
        <taxon>core Calosphace</taxon>
    </lineage>
</organism>
<dbReference type="SUPFAM" id="SSF49503">
    <property type="entry name" value="Cupredoxins"/>
    <property type="match status" value="1"/>
</dbReference>
<sequence length="186" mass="20176">MCQGPNGTKFAASVSNVSFVLPSKALLGAHFAGQSSGVYSPDFPVSPLRWFNYTGSPPNNTAVGNGTKLVVLAFNTSVEVVLQDTSILGAESHPLHLHGFNFYVVGQGVLGTMTRIVIRIDSIWSTRLRGTRLVCPRVDGLPLGVWFMHCHLEVHTSWGLKMAWLVLDGKLPNQKLLPPPSDLPKC</sequence>
<keyword evidence="6" id="KW-0560">Oxidoreductase</keyword>
<evidence type="ECO:0000256" key="6">
    <source>
        <dbReference type="ARBA" id="ARBA00023002"/>
    </source>
</evidence>
<evidence type="ECO:0000256" key="7">
    <source>
        <dbReference type="ARBA" id="ARBA00023008"/>
    </source>
</evidence>
<keyword evidence="7" id="KW-0186">Copper</keyword>
<evidence type="ECO:0000313" key="10">
    <source>
        <dbReference type="Proteomes" id="UP000298416"/>
    </source>
</evidence>
<dbReference type="InterPro" id="IPR002355">
    <property type="entry name" value="Cu_oxidase_Cu_BS"/>
</dbReference>
<proteinExistence type="inferred from homology"/>
<evidence type="ECO:0000256" key="1">
    <source>
        <dbReference type="ARBA" id="ARBA00004613"/>
    </source>
</evidence>
<dbReference type="Proteomes" id="UP000298416">
    <property type="component" value="Unassembled WGS sequence"/>
</dbReference>
<feature type="domain" description="Plastocyanin-like" evidence="8">
    <location>
        <begin position="50"/>
        <end position="168"/>
    </location>
</feature>
<dbReference type="AlphaFoldDB" id="A0A8X8VW98"/>
<reference evidence="9" key="1">
    <citation type="submission" date="2018-01" db="EMBL/GenBank/DDBJ databases">
        <authorList>
            <person name="Mao J.F."/>
        </authorList>
    </citation>
    <scope>NUCLEOTIDE SEQUENCE</scope>
    <source>
        <strain evidence="9">Huo1</strain>
        <tissue evidence="9">Leaf</tissue>
    </source>
</reference>
<dbReference type="GO" id="GO:0016491">
    <property type="term" value="F:oxidoreductase activity"/>
    <property type="evidence" value="ECO:0007669"/>
    <property type="project" value="UniProtKB-KW"/>
</dbReference>
<dbReference type="InterPro" id="IPR008972">
    <property type="entry name" value="Cupredoxin"/>
</dbReference>
<keyword evidence="3" id="KW-0964">Secreted</keyword>
<comment type="subcellular location">
    <subcellularLocation>
        <location evidence="1">Secreted</location>
    </subcellularLocation>
</comment>
<evidence type="ECO:0000256" key="5">
    <source>
        <dbReference type="ARBA" id="ARBA00022737"/>
    </source>
</evidence>
<dbReference type="EMBL" id="PNBA02000492">
    <property type="protein sequence ID" value="KAG6383598.1"/>
    <property type="molecule type" value="Genomic_DNA"/>
</dbReference>
<dbReference type="PANTHER" id="PTHR11709">
    <property type="entry name" value="MULTI-COPPER OXIDASE"/>
    <property type="match status" value="1"/>
</dbReference>
<dbReference type="PROSITE" id="PS00079">
    <property type="entry name" value="MULTICOPPER_OXIDASE1"/>
    <property type="match status" value="1"/>
</dbReference>
<dbReference type="PROSITE" id="PS00080">
    <property type="entry name" value="MULTICOPPER_OXIDASE2"/>
    <property type="match status" value="1"/>
</dbReference>
<evidence type="ECO:0000256" key="4">
    <source>
        <dbReference type="ARBA" id="ARBA00022723"/>
    </source>
</evidence>
<evidence type="ECO:0000259" key="8">
    <source>
        <dbReference type="Pfam" id="PF07731"/>
    </source>
</evidence>
<dbReference type="GO" id="GO:0005507">
    <property type="term" value="F:copper ion binding"/>
    <property type="evidence" value="ECO:0007669"/>
    <property type="project" value="InterPro"/>
</dbReference>
<dbReference type="PANTHER" id="PTHR11709:SF417">
    <property type="entry name" value="LACCASE-17"/>
    <property type="match status" value="1"/>
</dbReference>
<accession>A0A8X8VW98</accession>